<dbReference type="EMBL" id="MAYG01000001">
    <property type="protein sequence ID" value="OCA74345.1"/>
    <property type="molecule type" value="Genomic_DNA"/>
</dbReference>
<dbReference type="OrthoDB" id="1273679at2"/>
<sequence length="272" mass="32367">MELENFKELWNKDTGQELPEISLEKQREIHSPLQMLTINMKTEFWLMIVTLPLLLTSFPFASADSNIRTISTFVTILTVAFMMYFYSRFLKLYKLLRKNSINTNYDLFNLKTQLLISKEIYISYYISYIPLGFLLSLIKISFHFDMEYNLAIFGISLLITLGLVFFMIRYWIYYMYGRYIDDVVRLVDELNGIEPKDSDVKKKITWFERSQKFFMNKWGVSGNILNTVLWFISMYFFIIAFLTLILLIFIIIGIKLNFIDAITLQRALNRLN</sequence>
<protein>
    <submittedName>
        <fullName evidence="3">Uncharacterized protein</fullName>
    </submittedName>
</protein>
<organism evidence="3 4">
    <name type="scientific">Chryseobacterium arthrosphaerae</name>
    <dbReference type="NCBI Taxonomy" id="651561"/>
    <lineage>
        <taxon>Bacteria</taxon>
        <taxon>Pseudomonadati</taxon>
        <taxon>Bacteroidota</taxon>
        <taxon>Flavobacteriia</taxon>
        <taxon>Flavobacteriales</taxon>
        <taxon>Weeksellaceae</taxon>
        <taxon>Chryseobacterium group</taxon>
        <taxon>Chryseobacterium</taxon>
    </lineage>
</organism>
<comment type="caution">
    <text evidence="3">The sequence shown here is derived from an EMBL/GenBank/DDBJ whole genome shotgun (WGS) entry which is preliminary data.</text>
</comment>
<reference evidence="4" key="1">
    <citation type="submission" date="2016-07" db="EMBL/GenBank/DDBJ databases">
        <authorList>
            <person name="Florea S."/>
            <person name="Webb J.S."/>
            <person name="Jaromczyk J."/>
            <person name="Schardl C.L."/>
        </authorList>
    </citation>
    <scope>NUCLEOTIDE SEQUENCE [LARGE SCALE GENOMIC DNA]</scope>
    <source>
        <strain evidence="4">CC-VM-7</strain>
    </source>
</reference>
<dbReference type="EMBL" id="JAZGJU010000003">
    <property type="protein sequence ID" value="MEE6126178.1"/>
    <property type="molecule type" value="Genomic_DNA"/>
</dbReference>
<dbReference type="Proteomes" id="UP000093432">
    <property type="component" value="Unassembled WGS sequence"/>
</dbReference>
<dbReference type="AlphaFoldDB" id="A0A1B8ZRY2"/>
<feature type="transmembrane region" description="Helical" evidence="1">
    <location>
        <begin position="120"/>
        <end position="138"/>
    </location>
</feature>
<evidence type="ECO:0000313" key="3">
    <source>
        <dbReference type="EMBL" id="OCA74345.1"/>
    </source>
</evidence>
<feature type="transmembrane region" description="Helical" evidence="1">
    <location>
        <begin position="228"/>
        <end position="254"/>
    </location>
</feature>
<evidence type="ECO:0000313" key="4">
    <source>
        <dbReference type="Proteomes" id="UP000093432"/>
    </source>
</evidence>
<keyword evidence="5" id="KW-1185">Reference proteome</keyword>
<keyword evidence="1" id="KW-0812">Transmembrane</keyword>
<feature type="transmembrane region" description="Helical" evidence="1">
    <location>
        <begin position="44"/>
        <end position="63"/>
    </location>
</feature>
<evidence type="ECO:0000256" key="1">
    <source>
        <dbReference type="SAM" id="Phobius"/>
    </source>
</evidence>
<dbReference type="Proteomes" id="UP001350005">
    <property type="component" value="Unassembled WGS sequence"/>
</dbReference>
<feature type="transmembrane region" description="Helical" evidence="1">
    <location>
        <begin position="150"/>
        <end position="172"/>
    </location>
</feature>
<keyword evidence="1" id="KW-1133">Transmembrane helix</keyword>
<reference evidence="2 5" key="3">
    <citation type="submission" date="2024-01" db="EMBL/GenBank/DDBJ databases">
        <title>Whole genome of Chryseobacterium arthrosphaerae NNCa 2741.</title>
        <authorList>
            <person name="Boriskina E.V."/>
            <person name="Gordinskaya N.A."/>
            <person name="Kropotov V.S."/>
            <person name="Alekseeva A.E."/>
            <person name="Makhova M.A."/>
            <person name="Kryazhev D.V."/>
            <person name="Shkurkina I.S."/>
        </authorList>
    </citation>
    <scope>NUCLEOTIDE SEQUENCE [LARGE SCALE GENOMIC DNA]</scope>
    <source>
        <strain evidence="2 5">NNCa 2741</strain>
    </source>
</reference>
<reference evidence="3" key="2">
    <citation type="submission" date="2016-07" db="EMBL/GenBank/DDBJ databases">
        <authorList>
            <person name="Jeong J.-J."/>
            <person name="Kim D.W."/>
            <person name="Sang M.K."/>
            <person name="Choi I.-G."/>
            <person name="Kim K.D."/>
        </authorList>
    </citation>
    <scope>NUCLEOTIDE SEQUENCE</scope>
    <source>
        <strain evidence="3">CC-VM-7</strain>
    </source>
</reference>
<gene>
    <name evidence="3" type="ORF">BBI00_08360</name>
    <name evidence="2" type="ORF">V2E39_02125</name>
</gene>
<evidence type="ECO:0000313" key="2">
    <source>
        <dbReference type="EMBL" id="MEE6126178.1"/>
    </source>
</evidence>
<evidence type="ECO:0000313" key="5">
    <source>
        <dbReference type="Proteomes" id="UP001350005"/>
    </source>
</evidence>
<name>A0A1B8ZRY2_9FLAO</name>
<dbReference type="STRING" id="651561.BBI00_08360"/>
<dbReference type="RefSeq" id="WP_065398336.1">
    <property type="nucleotide sequence ID" value="NZ_CP064938.1"/>
</dbReference>
<keyword evidence="1" id="KW-0472">Membrane</keyword>
<feature type="transmembrane region" description="Helical" evidence="1">
    <location>
        <begin position="70"/>
        <end position="87"/>
    </location>
</feature>
<proteinExistence type="predicted"/>
<accession>A0A1B8ZRY2</accession>